<evidence type="ECO:0000313" key="7">
    <source>
        <dbReference type="Proteomes" id="UP001319045"/>
    </source>
</evidence>
<evidence type="ECO:0000259" key="4">
    <source>
        <dbReference type="Pfam" id="PF03486"/>
    </source>
</evidence>
<evidence type="ECO:0000256" key="2">
    <source>
        <dbReference type="ARBA" id="ARBA00022630"/>
    </source>
</evidence>
<sequence>MIKMNVAIVGGGASGFFAAIRAKSKNPNANITIFEKNQNVLAKVMITGGGRCNLTNTFEEISDLKHAYPRGHKLMKRLFKQFDYNEVYKWFEDNGVPLVTQEDLCVFPESQEAASIVNCLINEAKRLGVNIMTGYKMEKAVQTEDGLFMLYFKNGKTQVFDRVAITTGGSPNINDLQHLREMGHGIEAPIPSLFTFNISDKKILALMGTVVNPVITSIPSTKFRSQGPLLVTHWGFSGPAILKLSSHAARYLHENNYNVDISVNWANVVNRDEIEEYIKNIVNEYPNKQLASLRPYDMPSRLWTYIIDKLSLPKEKKWSELGKSGINRMIEALTNDIYHVKGKGAYREEFVTCGGVSLSDIDYHTLESKICPHLFFAGEVLDIDAITGGFNLQAAWTTGYIVGQNIVE</sequence>
<dbReference type="SUPFAM" id="SSF160996">
    <property type="entry name" value="HI0933 insert domain-like"/>
    <property type="match status" value="1"/>
</dbReference>
<gene>
    <name evidence="6" type="ORF">prwr041_21750</name>
</gene>
<evidence type="ECO:0000256" key="3">
    <source>
        <dbReference type="ARBA" id="ARBA00022827"/>
    </source>
</evidence>
<dbReference type="InterPro" id="IPR055178">
    <property type="entry name" value="RsdA/BaiN/AoA(So)-like_dom"/>
</dbReference>
<feature type="domain" description="RsdA/BaiN/AoA(So)-like insert" evidence="5">
    <location>
        <begin position="191"/>
        <end position="351"/>
    </location>
</feature>
<organism evidence="6 7">
    <name type="scientific">Prevotella herbatica</name>
    <dbReference type="NCBI Taxonomy" id="2801997"/>
    <lineage>
        <taxon>Bacteria</taxon>
        <taxon>Pseudomonadati</taxon>
        <taxon>Bacteroidota</taxon>
        <taxon>Bacteroidia</taxon>
        <taxon>Bacteroidales</taxon>
        <taxon>Prevotellaceae</taxon>
        <taxon>Prevotella</taxon>
    </lineage>
</organism>
<dbReference type="SUPFAM" id="SSF51905">
    <property type="entry name" value="FAD/NAD(P)-binding domain"/>
    <property type="match status" value="1"/>
</dbReference>
<dbReference type="Gene3D" id="2.40.30.10">
    <property type="entry name" value="Translation factors"/>
    <property type="match status" value="1"/>
</dbReference>
<keyword evidence="3" id="KW-0274">FAD</keyword>
<dbReference type="InterPro" id="IPR023166">
    <property type="entry name" value="BaiN-like_dom_sf"/>
</dbReference>
<comment type="cofactor">
    <cofactor evidence="1">
        <name>FAD</name>
        <dbReference type="ChEBI" id="CHEBI:57692"/>
    </cofactor>
</comment>
<dbReference type="Gene3D" id="1.10.8.260">
    <property type="entry name" value="HI0933 insert domain-like"/>
    <property type="match status" value="1"/>
</dbReference>
<dbReference type="PANTHER" id="PTHR42887:SF2">
    <property type="entry name" value="OS12G0638800 PROTEIN"/>
    <property type="match status" value="1"/>
</dbReference>
<feature type="domain" description="RsdA/BaiN/AoA(So)-like Rossmann fold-like" evidence="4">
    <location>
        <begin position="5"/>
        <end position="404"/>
    </location>
</feature>
<dbReference type="Gene3D" id="3.50.50.60">
    <property type="entry name" value="FAD/NAD(P)-binding domain"/>
    <property type="match status" value="1"/>
</dbReference>
<proteinExistence type="predicted"/>
<dbReference type="PANTHER" id="PTHR42887">
    <property type="entry name" value="OS12G0638800 PROTEIN"/>
    <property type="match status" value="1"/>
</dbReference>
<protein>
    <submittedName>
        <fullName evidence="6">Flavoprotein</fullName>
    </submittedName>
</protein>
<dbReference type="NCBIfam" id="TIGR00275">
    <property type="entry name" value="aminoacetone oxidase family FAD-binding enzyme"/>
    <property type="match status" value="1"/>
</dbReference>
<dbReference type="Pfam" id="PF22780">
    <property type="entry name" value="HI0933_like_1st"/>
    <property type="match status" value="1"/>
</dbReference>
<dbReference type="InterPro" id="IPR036188">
    <property type="entry name" value="FAD/NAD-bd_sf"/>
</dbReference>
<dbReference type="RefSeq" id="WP_207153848.1">
    <property type="nucleotide sequence ID" value="NZ_AP024484.1"/>
</dbReference>
<reference evidence="6 7" key="1">
    <citation type="journal article" date="2022" name="Int. J. Syst. Evol. Microbiol.">
        <title>Prevotella herbatica sp. nov., a plant polysaccharide-decomposing anaerobic bacterium isolated from a methanogenic reactor.</title>
        <authorList>
            <person name="Uek A."/>
            <person name="Tonouchi A."/>
            <person name="Kaku N."/>
            <person name="Ueki K."/>
        </authorList>
    </citation>
    <scope>NUCLEOTIDE SEQUENCE [LARGE SCALE GENOMIC DNA]</scope>
    <source>
        <strain evidence="6 7">WR041</strain>
    </source>
</reference>
<evidence type="ECO:0000256" key="1">
    <source>
        <dbReference type="ARBA" id="ARBA00001974"/>
    </source>
</evidence>
<dbReference type="Proteomes" id="UP001319045">
    <property type="component" value="Chromosome"/>
</dbReference>
<dbReference type="InterPro" id="IPR057661">
    <property type="entry name" value="RsdA/BaiN/AoA(So)_Rossmann"/>
</dbReference>
<dbReference type="Pfam" id="PF03486">
    <property type="entry name" value="HI0933_like"/>
    <property type="match status" value="1"/>
</dbReference>
<dbReference type="InterPro" id="IPR004792">
    <property type="entry name" value="BaiN-like"/>
</dbReference>
<keyword evidence="7" id="KW-1185">Reference proteome</keyword>
<name>A0ABM7P0N6_9BACT</name>
<accession>A0ABM7P0N6</accession>
<dbReference type="PRINTS" id="PR00411">
    <property type="entry name" value="PNDRDTASEI"/>
</dbReference>
<evidence type="ECO:0000259" key="5">
    <source>
        <dbReference type="Pfam" id="PF22780"/>
    </source>
</evidence>
<keyword evidence="2" id="KW-0285">Flavoprotein</keyword>
<evidence type="ECO:0000313" key="6">
    <source>
        <dbReference type="EMBL" id="BCS86282.1"/>
    </source>
</evidence>
<dbReference type="EMBL" id="AP024484">
    <property type="protein sequence ID" value="BCS86282.1"/>
    <property type="molecule type" value="Genomic_DNA"/>
</dbReference>